<feature type="transmembrane region" description="Helical" evidence="5">
    <location>
        <begin position="37"/>
        <end position="55"/>
    </location>
</feature>
<evidence type="ECO:0000259" key="6">
    <source>
        <dbReference type="PROSITE" id="PS50850"/>
    </source>
</evidence>
<evidence type="ECO:0000256" key="3">
    <source>
        <dbReference type="ARBA" id="ARBA00022989"/>
    </source>
</evidence>
<feature type="transmembrane region" description="Helical" evidence="5">
    <location>
        <begin position="392"/>
        <end position="409"/>
    </location>
</feature>
<keyword evidence="8" id="KW-1185">Reference proteome</keyword>
<feature type="transmembrane region" description="Helical" evidence="5">
    <location>
        <begin position="125"/>
        <end position="148"/>
    </location>
</feature>
<dbReference type="Proteomes" id="UP001501183">
    <property type="component" value="Unassembled WGS sequence"/>
</dbReference>
<feature type="transmembrane region" description="Helical" evidence="5">
    <location>
        <begin position="367"/>
        <end position="386"/>
    </location>
</feature>
<reference evidence="8" key="1">
    <citation type="journal article" date="2019" name="Int. J. Syst. Evol. Microbiol.">
        <title>The Global Catalogue of Microorganisms (GCM) 10K type strain sequencing project: providing services to taxonomists for standard genome sequencing and annotation.</title>
        <authorList>
            <consortium name="The Broad Institute Genomics Platform"/>
            <consortium name="The Broad Institute Genome Sequencing Center for Infectious Disease"/>
            <person name="Wu L."/>
            <person name="Ma J."/>
        </authorList>
    </citation>
    <scope>NUCLEOTIDE SEQUENCE [LARGE SCALE GENOMIC DNA]</scope>
    <source>
        <strain evidence="8">JCM 32206</strain>
    </source>
</reference>
<dbReference type="PROSITE" id="PS50850">
    <property type="entry name" value="MFS"/>
    <property type="match status" value="1"/>
</dbReference>
<accession>A0ABP8PQP9</accession>
<feature type="transmembrane region" description="Helical" evidence="5">
    <location>
        <begin position="233"/>
        <end position="252"/>
    </location>
</feature>
<dbReference type="SUPFAM" id="SSF103473">
    <property type="entry name" value="MFS general substrate transporter"/>
    <property type="match status" value="1"/>
</dbReference>
<name>A0ABP8PQP9_9NOCA</name>
<dbReference type="InterPro" id="IPR011701">
    <property type="entry name" value="MFS"/>
</dbReference>
<dbReference type="InterPro" id="IPR036259">
    <property type="entry name" value="MFS_trans_sf"/>
</dbReference>
<feature type="transmembrane region" description="Helical" evidence="5">
    <location>
        <begin position="154"/>
        <end position="173"/>
    </location>
</feature>
<evidence type="ECO:0000256" key="1">
    <source>
        <dbReference type="ARBA" id="ARBA00004651"/>
    </source>
</evidence>
<dbReference type="EMBL" id="BAABFB010000075">
    <property type="protein sequence ID" value="GAA4490502.1"/>
    <property type="molecule type" value="Genomic_DNA"/>
</dbReference>
<keyword evidence="3 5" id="KW-1133">Transmembrane helix</keyword>
<sequence>MMVVVGFFYLFDAVDIVVFGNTAPAMRAEWGLSVTDIAWGSAAPFVGMFVGAVVGGQLADRFGRRPVVLGATVMYSICSFATAFAPSYEAVVVLRGLTGLGLQALTGAVMVYASELLPRHVRGRYLAIIAAIGAVAVPVTALISRLVVPLGESAWRWMYVFGALGILGVVSGYRRLPESPRWQVTRGRADLAESLVAKLEAEAEDATGGPLPLPGPEPLIRTGSVRELMARRYVKRTAVACVAMACFVLVAYGWSPWLPSLLTARGYTQAEALTFVSVLGIASVLGAFSSSLVIDRWDRKNYILVLTSALSVVLFAFALSDSRPVMLVTGFVISMLIQALLTAVYTYAPEVFPTHLRGIGNGVVNSVGRIAGIAGPFIVAAVYNAFDFGAVFAYLAVVGLALGLVLSSLGERTSNRSLEDIAAESDPAEIDR</sequence>
<dbReference type="InterPro" id="IPR020846">
    <property type="entry name" value="MFS_dom"/>
</dbReference>
<proteinExistence type="predicted"/>
<gene>
    <name evidence="7" type="ORF">GCM10023094_53950</name>
</gene>
<evidence type="ECO:0000256" key="4">
    <source>
        <dbReference type="ARBA" id="ARBA00023136"/>
    </source>
</evidence>
<feature type="transmembrane region" description="Helical" evidence="5">
    <location>
        <begin position="301"/>
        <end position="319"/>
    </location>
</feature>
<protein>
    <submittedName>
        <fullName evidence="7">MFS transporter</fullName>
    </submittedName>
</protein>
<feature type="transmembrane region" description="Helical" evidence="5">
    <location>
        <begin position="272"/>
        <end position="294"/>
    </location>
</feature>
<evidence type="ECO:0000313" key="7">
    <source>
        <dbReference type="EMBL" id="GAA4490502.1"/>
    </source>
</evidence>
<keyword evidence="2 5" id="KW-0812">Transmembrane</keyword>
<comment type="subcellular location">
    <subcellularLocation>
        <location evidence="1">Cell membrane</location>
        <topology evidence="1">Multi-pass membrane protein</topology>
    </subcellularLocation>
</comment>
<dbReference type="PANTHER" id="PTHR23508">
    <property type="entry name" value="CARBOXYLIC ACID TRANSPORTER PROTEIN HOMOLOG"/>
    <property type="match status" value="1"/>
</dbReference>
<evidence type="ECO:0000256" key="5">
    <source>
        <dbReference type="SAM" id="Phobius"/>
    </source>
</evidence>
<feature type="transmembrane region" description="Helical" evidence="5">
    <location>
        <begin position="67"/>
        <end position="86"/>
    </location>
</feature>
<comment type="caution">
    <text evidence="7">The sequence shown here is derived from an EMBL/GenBank/DDBJ whole genome shotgun (WGS) entry which is preliminary data.</text>
</comment>
<dbReference type="PROSITE" id="PS00216">
    <property type="entry name" value="SUGAR_TRANSPORT_1"/>
    <property type="match status" value="1"/>
</dbReference>
<feature type="transmembrane region" description="Helical" evidence="5">
    <location>
        <begin position="325"/>
        <end position="347"/>
    </location>
</feature>
<evidence type="ECO:0000313" key="8">
    <source>
        <dbReference type="Proteomes" id="UP001501183"/>
    </source>
</evidence>
<dbReference type="Pfam" id="PF07690">
    <property type="entry name" value="MFS_1"/>
    <property type="match status" value="1"/>
</dbReference>
<evidence type="ECO:0000256" key="2">
    <source>
        <dbReference type="ARBA" id="ARBA00022692"/>
    </source>
</evidence>
<feature type="transmembrane region" description="Helical" evidence="5">
    <location>
        <begin position="92"/>
        <end position="113"/>
    </location>
</feature>
<organism evidence="7 8">
    <name type="scientific">Rhodococcus olei</name>
    <dbReference type="NCBI Taxonomy" id="2161675"/>
    <lineage>
        <taxon>Bacteria</taxon>
        <taxon>Bacillati</taxon>
        <taxon>Actinomycetota</taxon>
        <taxon>Actinomycetes</taxon>
        <taxon>Mycobacteriales</taxon>
        <taxon>Nocardiaceae</taxon>
        <taxon>Rhodococcus</taxon>
    </lineage>
</organism>
<dbReference type="Gene3D" id="1.20.1250.20">
    <property type="entry name" value="MFS general substrate transporter like domains"/>
    <property type="match status" value="1"/>
</dbReference>
<keyword evidence="4 5" id="KW-0472">Membrane</keyword>
<dbReference type="PANTHER" id="PTHR23508:SF10">
    <property type="entry name" value="CARBOXYLIC ACID TRANSPORTER PROTEIN HOMOLOG"/>
    <property type="match status" value="1"/>
</dbReference>
<dbReference type="InterPro" id="IPR005829">
    <property type="entry name" value="Sugar_transporter_CS"/>
</dbReference>
<feature type="domain" description="Major facilitator superfamily (MFS) profile" evidence="6">
    <location>
        <begin position="1"/>
        <end position="414"/>
    </location>
</feature>
<dbReference type="CDD" id="cd17316">
    <property type="entry name" value="MFS_SV2_like"/>
    <property type="match status" value="1"/>
</dbReference>